<accession>A0A1A9W4J9</accession>
<evidence type="ECO:0000313" key="7">
    <source>
        <dbReference type="EnsemblMetazoa" id="GBRI006074-PA"/>
    </source>
</evidence>
<keyword evidence="8" id="KW-1185">Reference proteome</keyword>
<name>A0A1A9W4J9_9MUSC</name>
<dbReference type="Pfam" id="PF08544">
    <property type="entry name" value="GHMP_kinases_C"/>
    <property type="match status" value="1"/>
</dbReference>
<evidence type="ECO:0000259" key="4">
    <source>
        <dbReference type="Pfam" id="PF00288"/>
    </source>
</evidence>
<dbReference type="InterPro" id="IPR006206">
    <property type="entry name" value="Mevalonate/galactokinase"/>
</dbReference>
<keyword evidence="3" id="KW-0067">ATP-binding</keyword>
<evidence type="ECO:0000259" key="6">
    <source>
        <dbReference type="Pfam" id="PF10509"/>
    </source>
</evidence>
<dbReference type="SUPFAM" id="SSF55060">
    <property type="entry name" value="GHMP Kinase, C-terminal domain"/>
    <property type="match status" value="1"/>
</dbReference>
<dbReference type="SUPFAM" id="SSF54211">
    <property type="entry name" value="Ribosomal protein S5 domain 2-like"/>
    <property type="match status" value="1"/>
</dbReference>
<dbReference type="Pfam" id="PF10509">
    <property type="entry name" value="GalKase_gal_bdg"/>
    <property type="match status" value="1"/>
</dbReference>
<dbReference type="GO" id="GO:0005524">
    <property type="term" value="F:ATP binding"/>
    <property type="evidence" value="ECO:0007669"/>
    <property type="project" value="UniProtKB-KW"/>
</dbReference>
<feature type="domain" description="Galactokinase N-terminal" evidence="6">
    <location>
        <begin position="34"/>
        <end position="81"/>
    </location>
</feature>
<dbReference type="InterPro" id="IPR000705">
    <property type="entry name" value="Galactokinase"/>
</dbReference>
<dbReference type="Pfam" id="PF00288">
    <property type="entry name" value="GHMP_kinases_N"/>
    <property type="match status" value="1"/>
</dbReference>
<dbReference type="Proteomes" id="UP000091820">
    <property type="component" value="Unassembled WGS sequence"/>
</dbReference>
<evidence type="ECO:0000256" key="3">
    <source>
        <dbReference type="ARBA" id="ARBA00022840"/>
    </source>
</evidence>
<dbReference type="InterPro" id="IPR019539">
    <property type="entry name" value="GalKase_N"/>
</dbReference>
<sequence length="485" mass="54663">MADCTNLKTAICVLIHEINEEHRLFPRVKKLQQHYRQQFAREPDFFVSVPGRVNIIGEHVDYSGYPVLPMAIDQCIILAVGIDENSNLISLTNLENHKYPNFECKLSDIKINLPQTGGPIWFNYYLCGVKGIFEILSGDQRHYGMTVALSGDIPPGSGVSSSSALVSSAVLATAKIHGVCLDRKRLAGISAQCERYIGTQGGGMDQAIAYLAKEGCAQFIEFHPELKATSLHLPQGACFVVANSLTQINKAATSDFNERVVECRLACRLIAFRKKFNNWKMITKLAELQDLLKCDLTDLENIARNLLEKDYYTRTELCEIFSINNDEFENEFLYARTHHMQTFKLRLRALHVIQESLRVQQFRNICADDSVQSKVKILSQLMRQSHESLKTQFECSHTNLDKLVELSDQFGVSARLTGAGWGGCIVALCDSVEISKKYMSTLKEKYYLELPVPILEELQLNDFQNVIFATCPREGADIFTLPSNI</sequence>
<proteinExistence type="inferred from homology"/>
<evidence type="ECO:0008006" key="9">
    <source>
        <dbReference type="Google" id="ProtNLM"/>
    </source>
</evidence>
<keyword evidence="2" id="KW-0547">Nucleotide-binding</keyword>
<dbReference type="PANTHER" id="PTHR10457:SF7">
    <property type="entry name" value="GALACTOKINASE-RELATED"/>
    <property type="match status" value="1"/>
</dbReference>
<dbReference type="GO" id="GO:0006012">
    <property type="term" value="P:galactose metabolic process"/>
    <property type="evidence" value="ECO:0007669"/>
    <property type="project" value="InterPro"/>
</dbReference>
<feature type="domain" description="GHMP kinase N-terminal" evidence="4">
    <location>
        <begin position="138"/>
        <end position="211"/>
    </location>
</feature>
<dbReference type="NCBIfam" id="TIGR00131">
    <property type="entry name" value="gal_kin"/>
    <property type="match status" value="1"/>
</dbReference>
<dbReference type="PIRSF" id="PIRSF000530">
    <property type="entry name" value="Galactokinase"/>
    <property type="match status" value="1"/>
</dbReference>
<dbReference type="Gene3D" id="1.20.1440.340">
    <property type="match status" value="1"/>
</dbReference>
<dbReference type="AlphaFoldDB" id="A0A1A9W4J9"/>
<dbReference type="InterPro" id="IPR014721">
    <property type="entry name" value="Ribsml_uS5_D2-typ_fold_subgr"/>
</dbReference>
<evidence type="ECO:0000259" key="5">
    <source>
        <dbReference type="Pfam" id="PF08544"/>
    </source>
</evidence>
<protein>
    <recommendedName>
        <fullName evidence="9">Galactokinase</fullName>
    </recommendedName>
</protein>
<organism evidence="7 8">
    <name type="scientific">Glossina brevipalpis</name>
    <dbReference type="NCBI Taxonomy" id="37001"/>
    <lineage>
        <taxon>Eukaryota</taxon>
        <taxon>Metazoa</taxon>
        <taxon>Ecdysozoa</taxon>
        <taxon>Arthropoda</taxon>
        <taxon>Hexapoda</taxon>
        <taxon>Insecta</taxon>
        <taxon>Pterygota</taxon>
        <taxon>Neoptera</taxon>
        <taxon>Endopterygota</taxon>
        <taxon>Diptera</taxon>
        <taxon>Brachycera</taxon>
        <taxon>Muscomorpha</taxon>
        <taxon>Hippoboscoidea</taxon>
        <taxon>Glossinidae</taxon>
        <taxon>Glossina</taxon>
    </lineage>
</organism>
<feature type="domain" description="GHMP kinase C-terminal" evidence="5">
    <location>
        <begin position="376"/>
        <end position="431"/>
    </location>
</feature>
<evidence type="ECO:0000256" key="2">
    <source>
        <dbReference type="ARBA" id="ARBA00022741"/>
    </source>
</evidence>
<dbReference type="PRINTS" id="PR00959">
    <property type="entry name" value="MEVGALKINASE"/>
</dbReference>
<dbReference type="InterPro" id="IPR006204">
    <property type="entry name" value="GHMP_kinase_N_dom"/>
</dbReference>
<dbReference type="PANTHER" id="PTHR10457">
    <property type="entry name" value="MEVALONATE KINASE/GALACTOKINASE"/>
    <property type="match status" value="1"/>
</dbReference>
<dbReference type="InterPro" id="IPR013750">
    <property type="entry name" value="GHMP_kinase_C_dom"/>
</dbReference>
<dbReference type="GO" id="GO:0005829">
    <property type="term" value="C:cytosol"/>
    <property type="evidence" value="ECO:0007669"/>
    <property type="project" value="TreeGrafter"/>
</dbReference>
<dbReference type="Gene3D" id="3.30.70.3170">
    <property type="match status" value="1"/>
</dbReference>
<dbReference type="InterPro" id="IPR036554">
    <property type="entry name" value="GHMP_kinase_C_sf"/>
</dbReference>
<dbReference type="InterPro" id="IPR019741">
    <property type="entry name" value="Galactokinase_CS"/>
</dbReference>
<evidence type="ECO:0000313" key="8">
    <source>
        <dbReference type="Proteomes" id="UP000091820"/>
    </source>
</evidence>
<dbReference type="STRING" id="37001.A0A1A9W4J9"/>
<dbReference type="InterPro" id="IPR020568">
    <property type="entry name" value="Ribosomal_Su5_D2-typ_SF"/>
</dbReference>
<dbReference type="PRINTS" id="PR00473">
    <property type="entry name" value="GALCTOKINASE"/>
</dbReference>
<dbReference type="EnsemblMetazoa" id="GBRI006074-RA">
    <property type="protein sequence ID" value="GBRI006074-PA"/>
    <property type="gene ID" value="GBRI006074"/>
</dbReference>
<dbReference type="GO" id="GO:0004335">
    <property type="term" value="F:galactokinase activity"/>
    <property type="evidence" value="ECO:0007669"/>
    <property type="project" value="InterPro"/>
</dbReference>
<comment type="similarity">
    <text evidence="1">Belongs to the GHMP kinase family. GalK subfamily.</text>
</comment>
<dbReference type="PROSITE" id="PS00106">
    <property type="entry name" value="GALACTOKINASE"/>
    <property type="match status" value="1"/>
</dbReference>
<dbReference type="VEuPathDB" id="VectorBase:GBRI006074"/>
<evidence type="ECO:0000256" key="1">
    <source>
        <dbReference type="ARBA" id="ARBA00006566"/>
    </source>
</evidence>
<reference evidence="8" key="1">
    <citation type="submission" date="2014-03" db="EMBL/GenBank/DDBJ databases">
        <authorList>
            <person name="Aksoy S."/>
            <person name="Warren W."/>
            <person name="Wilson R.K."/>
        </authorList>
    </citation>
    <scope>NUCLEOTIDE SEQUENCE [LARGE SCALE GENOMIC DNA]</scope>
    <source>
        <strain evidence="8">IAEA</strain>
    </source>
</reference>
<reference evidence="7" key="2">
    <citation type="submission" date="2020-05" db="UniProtKB">
        <authorList>
            <consortium name="EnsemblMetazoa"/>
        </authorList>
    </citation>
    <scope>IDENTIFICATION</scope>
    <source>
        <strain evidence="7">IAEA</strain>
    </source>
</reference>
<dbReference type="Gene3D" id="3.30.230.10">
    <property type="match status" value="1"/>
</dbReference>